<keyword evidence="1" id="KW-0732">Signal</keyword>
<dbReference type="AlphaFoldDB" id="A0A1T4XVH3"/>
<protein>
    <submittedName>
        <fullName evidence="2">ABC-type glycerol-3-phosphate transport system, substrate-binding protein</fullName>
    </submittedName>
</protein>
<dbReference type="SUPFAM" id="SSF53850">
    <property type="entry name" value="Periplasmic binding protein-like II"/>
    <property type="match status" value="1"/>
</dbReference>
<sequence>MNRIRSRLAPLAALMALLLALAGCSAAPSTEEPGTASQTKYATGKYTQTEVTPAVDSGFAPAKLQMLDGVPTLSLYNDAQNTAAAFSWTGDGWETIDPSTVQAFLDGLDKTQVETLTACYGGSGRWWVAAAETGGALTLYRVDSQGSVRTVLTDTPPAGGTAPYITDFAAAPGYAVVCLADGAGSCVLQIVDGQSGDISATIRPSVVDYTFAVSGNRLYLRNRNAGTMDVYALPSGEKADSFAIVPEAQEVAAYAVDGENQQIVFLTMDGVFQAGFGSSVKQAMVQEKGFVYAAPQTTDYEILPLGDAAFLVSCLQNGAPLTVLIRLDATLPTQAAQSLYIWALEDSDVIRSAAAVFANQYPDCDVQLEFGRDATSQALSDEDIIKNLNTRLLAGEAPDVLFLDGLPIRSLMEKGVLASLDGVVSMDGYYENILTAYSLDGRPYAYPSVFRVPVFVSGSSEINVDDYASLASLAALYQEQSLIFNTSYEDIFDSFYIASSAGLFPEEKRIDEDALRAFLQSTREMIDGQQITAQTNEYVMASGNGQSVAQSEFAMSLIKVAEGSYPCGTGVVSSRSDALKLFWSYPAVAIRPLPGSGFEAKEIVSIPANAANPTLAKAFVQIMLTDPVVQLNSLYKGFSVQRDVENAYLAQTIADGEQTYAADPLTCDWDSLIEELGAPSVSSATIYDVTHEAAFDYYGNEIDLDTAVQRIEENLGLYFSEQQ</sequence>
<accession>A0A1T4XVH3</accession>
<organism evidence="2 3">
    <name type="scientific">Gemmiger formicilis</name>
    <dbReference type="NCBI Taxonomy" id="745368"/>
    <lineage>
        <taxon>Bacteria</taxon>
        <taxon>Bacillati</taxon>
        <taxon>Bacillota</taxon>
        <taxon>Clostridia</taxon>
        <taxon>Eubacteriales</taxon>
        <taxon>Gemmiger</taxon>
    </lineage>
</organism>
<dbReference type="PROSITE" id="PS51257">
    <property type="entry name" value="PROKAR_LIPOPROTEIN"/>
    <property type="match status" value="1"/>
</dbReference>
<reference evidence="2 3" key="1">
    <citation type="submission" date="2017-02" db="EMBL/GenBank/DDBJ databases">
        <authorList>
            <person name="Peterson S.W."/>
        </authorList>
    </citation>
    <scope>NUCLEOTIDE SEQUENCE [LARGE SCALE GENOMIC DNA]</scope>
    <source>
        <strain evidence="2 3">ATCC 27749</strain>
    </source>
</reference>
<dbReference type="RefSeq" id="WP_078785190.1">
    <property type="nucleotide sequence ID" value="NZ_FUYF01000017.1"/>
</dbReference>
<proteinExistence type="predicted"/>
<gene>
    <name evidence="2" type="ORF">SAMN02745178_02334</name>
</gene>
<dbReference type="Proteomes" id="UP000190286">
    <property type="component" value="Unassembled WGS sequence"/>
</dbReference>
<dbReference type="GeneID" id="93338774"/>
<evidence type="ECO:0000313" key="3">
    <source>
        <dbReference type="Proteomes" id="UP000190286"/>
    </source>
</evidence>
<dbReference type="PANTHER" id="PTHR43649">
    <property type="entry name" value="ARABINOSE-BINDING PROTEIN-RELATED"/>
    <property type="match status" value="1"/>
</dbReference>
<dbReference type="Gene3D" id="3.40.190.10">
    <property type="entry name" value="Periplasmic binding protein-like II"/>
    <property type="match status" value="1"/>
</dbReference>
<dbReference type="InterPro" id="IPR050490">
    <property type="entry name" value="Bact_solute-bd_prot1"/>
</dbReference>
<name>A0A1T4XVH3_9FIRM</name>
<evidence type="ECO:0000313" key="2">
    <source>
        <dbReference type="EMBL" id="SKA93051.1"/>
    </source>
</evidence>
<dbReference type="EMBL" id="FUYF01000017">
    <property type="protein sequence ID" value="SKA93051.1"/>
    <property type="molecule type" value="Genomic_DNA"/>
</dbReference>
<keyword evidence="3" id="KW-1185">Reference proteome</keyword>
<evidence type="ECO:0000256" key="1">
    <source>
        <dbReference type="SAM" id="SignalP"/>
    </source>
</evidence>
<feature type="signal peptide" evidence="1">
    <location>
        <begin position="1"/>
        <end position="26"/>
    </location>
</feature>
<dbReference type="OrthoDB" id="2081033at2"/>
<feature type="chain" id="PRO_5012391410" evidence="1">
    <location>
        <begin position="27"/>
        <end position="723"/>
    </location>
</feature>
<dbReference type="SUPFAM" id="SSF69304">
    <property type="entry name" value="Tricorn protease N-terminal domain"/>
    <property type="match status" value="1"/>
</dbReference>
<dbReference type="PANTHER" id="PTHR43649:SF12">
    <property type="entry name" value="DIACETYLCHITOBIOSE BINDING PROTEIN DASA"/>
    <property type="match status" value="1"/>
</dbReference>
<dbReference type="STRING" id="745368.SAMN02745178_02334"/>